<name>A0ABW1T083_9ACTN</name>
<comment type="caution">
    <text evidence="2">The sequence shown here is derived from an EMBL/GenBank/DDBJ whole genome shotgun (WGS) entry which is preliminary data.</text>
</comment>
<evidence type="ECO:0000313" key="3">
    <source>
        <dbReference type="Proteomes" id="UP001596138"/>
    </source>
</evidence>
<reference evidence="3" key="1">
    <citation type="journal article" date="2019" name="Int. J. Syst. Evol. Microbiol.">
        <title>The Global Catalogue of Microorganisms (GCM) 10K type strain sequencing project: providing services to taxonomists for standard genome sequencing and annotation.</title>
        <authorList>
            <consortium name="The Broad Institute Genomics Platform"/>
            <consortium name="The Broad Institute Genome Sequencing Center for Infectious Disease"/>
            <person name="Wu L."/>
            <person name="Ma J."/>
        </authorList>
    </citation>
    <scope>NUCLEOTIDE SEQUENCE [LARGE SCALE GENOMIC DNA]</scope>
    <source>
        <strain evidence="3">CGMCC 4.7317</strain>
    </source>
</reference>
<proteinExistence type="predicted"/>
<organism evidence="2 3">
    <name type="scientific">Longivirga aurantiaca</name>
    <dbReference type="NCBI Taxonomy" id="1837743"/>
    <lineage>
        <taxon>Bacteria</taxon>
        <taxon>Bacillati</taxon>
        <taxon>Actinomycetota</taxon>
        <taxon>Actinomycetes</taxon>
        <taxon>Sporichthyales</taxon>
        <taxon>Sporichthyaceae</taxon>
        <taxon>Longivirga</taxon>
    </lineage>
</organism>
<keyword evidence="1" id="KW-0472">Membrane</keyword>
<feature type="transmembrane region" description="Helical" evidence="1">
    <location>
        <begin position="102"/>
        <end position="120"/>
    </location>
</feature>
<evidence type="ECO:0000256" key="1">
    <source>
        <dbReference type="SAM" id="Phobius"/>
    </source>
</evidence>
<dbReference type="Proteomes" id="UP001596138">
    <property type="component" value="Unassembled WGS sequence"/>
</dbReference>
<keyword evidence="1" id="KW-1133">Transmembrane helix</keyword>
<accession>A0ABW1T083</accession>
<gene>
    <name evidence="2" type="ORF">ACFQGU_09395</name>
</gene>
<sequence>MMRVLAGAALAAHGLIHLIGFVVPWQLATLDGFPYRTDLLGADLGATGMRVVGAVWLALAVGFVVAGVGVVRRSAWALPLTAALAALSLVACLLALPAAAAGAVIDVVILLGLGALALSHRSHTLVGGAR</sequence>
<evidence type="ECO:0000313" key="2">
    <source>
        <dbReference type="EMBL" id="MFC6238093.1"/>
    </source>
</evidence>
<feature type="transmembrane region" description="Helical" evidence="1">
    <location>
        <begin position="48"/>
        <end position="68"/>
    </location>
</feature>
<keyword evidence="1" id="KW-0812">Transmembrane</keyword>
<dbReference type="EMBL" id="JBHSTI010000008">
    <property type="protein sequence ID" value="MFC6238093.1"/>
    <property type="molecule type" value="Genomic_DNA"/>
</dbReference>
<keyword evidence="3" id="KW-1185">Reference proteome</keyword>
<dbReference type="RefSeq" id="WP_386765994.1">
    <property type="nucleotide sequence ID" value="NZ_JBHSTI010000008.1"/>
</dbReference>
<feature type="transmembrane region" description="Helical" evidence="1">
    <location>
        <begin position="75"/>
        <end position="96"/>
    </location>
</feature>
<protein>
    <submittedName>
        <fullName evidence="2">ABC transporter permease</fullName>
    </submittedName>
</protein>